<dbReference type="Gene3D" id="3.30.420.10">
    <property type="entry name" value="Ribonuclease H-like superfamily/Ribonuclease H"/>
    <property type="match status" value="1"/>
</dbReference>
<dbReference type="GO" id="GO:0003676">
    <property type="term" value="F:nucleic acid binding"/>
    <property type="evidence" value="ECO:0007669"/>
    <property type="project" value="InterPro"/>
</dbReference>
<dbReference type="EMBL" id="QKOE01000025">
    <property type="protein sequence ID" value="PZA14657.1"/>
    <property type="molecule type" value="Genomic_DNA"/>
</dbReference>
<protein>
    <submittedName>
        <fullName evidence="3">Ribonuclease H</fullName>
    </submittedName>
</protein>
<dbReference type="InterPro" id="IPR002156">
    <property type="entry name" value="RNaseH_domain"/>
</dbReference>
<accession>A0A323UQQ7</accession>
<sequence>MKAESEVQTGTGETSQQLWLGSFDGCAWPNPGKIGLGLVLVSPEGNILTFSERALGAGCNNVAELLACQSVLEKAEENGVERLLLHSDSDFVVRHCDGSERTAVLHLNLLVERVQQMMSRFKWVKLCWVPRYRNREADALSRRALGLPPKPAPHPGKRDRKRR</sequence>
<reference evidence="3 4" key="1">
    <citation type="submission" date="2018-06" db="EMBL/GenBank/DDBJ databases">
        <title>Azoarcus communis strain SWub3 genome.</title>
        <authorList>
            <person name="Zorraquino Salvo V."/>
            <person name="Toubiana D."/>
            <person name="Blumwald E."/>
        </authorList>
    </citation>
    <scope>NUCLEOTIDE SEQUENCE [LARGE SCALE GENOMIC DNA]</scope>
    <source>
        <strain evidence="3 4">SWub3</strain>
    </source>
</reference>
<comment type="caution">
    <text evidence="3">The sequence shown here is derived from an EMBL/GenBank/DDBJ whole genome shotgun (WGS) entry which is preliminary data.</text>
</comment>
<dbReference type="PANTHER" id="PTHR48475">
    <property type="entry name" value="RIBONUCLEASE H"/>
    <property type="match status" value="1"/>
</dbReference>
<dbReference type="GO" id="GO:0004523">
    <property type="term" value="F:RNA-DNA hybrid ribonuclease activity"/>
    <property type="evidence" value="ECO:0007669"/>
    <property type="project" value="InterPro"/>
</dbReference>
<evidence type="ECO:0000313" key="4">
    <source>
        <dbReference type="Proteomes" id="UP000248259"/>
    </source>
</evidence>
<dbReference type="Proteomes" id="UP000248259">
    <property type="component" value="Unassembled WGS sequence"/>
</dbReference>
<dbReference type="InterPro" id="IPR012337">
    <property type="entry name" value="RNaseH-like_sf"/>
</dbReference>
<dbReference type="PROSITE" id="PS50879">
    <property type="entry name" value="RNASE_H_1"/>
    <property type="match status" value="1"/>
</dbReference>
<name>A0A323UQQ7_9RHOO</name>
<dbReference type="AlphaFoldDB" id="A0A323UQQ7"/>
<evidence type="ECO:0000313" key="3">
    <source>
        <dbReference type="EMBL" id="PZA14657.1"/>
    </source>
</evidence>
<dbReference type="CDD" id="cd09279">
    <property type="entry name" value="RNase_HI_like"/>
    <property type="match status" value="1"/>
</dbReference>
<feature type="region of interest" description="Disordered" evidence="1">
    <location>
        <begin position="143"/>
        <end position="163"/>
    </location>
</feature>
<gene>
    <name evidence="3" type="ORF">DNK49_20870</name>
</gene>
<dbReference type="InterPro" id="IPR036397">
    <property type="entry name" value="RNaseH_sf"/>
</dbReference>
<organism evidence="3 4">
    <name type="scientific">Parazoarcus communis SWub3 = DSM 12120</name>
    <dbReference type="NCBI Taxonomy" id="1121029"/>
    <lineage>
        <taxon>Bacteria</taxon>
        <taxon>Pseudomonadati</taxon>
        <taxon>Pseudomonadota</taxon>
        <taxon>Betaproteobacteria</taxon>
        <taxon>Rhodocyclales</taxon>
        <taxon>Zoogloeaceae</taxon>
        <taxon>Parazoarcus</taxon>
    </lineage>
</organism>
<dbReference type="RefSeq" id="WP_110529421.1">
    <property type="nucleotide sequence ID" value="NZ_QKOE01000025.1"/>
</dbReference>
<dbReference type="SUPFAM" id="SSF53098">
    <property type="entry name" value="Ribonuclease H-like"/>
    <property type="match status" value="1"/>
</dbReference>
<dbReference type="OrthoDB" id="8563755at2"/>
<proteinExistence type="predicted"/>
<evidence type="ECO:0000259" key="2">
    <source>
        <dbReference type="PROSITE" id="PS50879"/>
    </source>
</evidence>
<dbReference type="PANTHER" id="PTHR48475:SF1">
    <property type="entry name" value="RNASE H TYPE-1 DOMAIN-CONTAINING PROTEIN"/>
    <property type="match status" value="1"/>
</dbReference>
<feature type="domain" description="RNase H type-1" evidence="2">
    <location>
        <begin position="15"/>
        <end position="146"/>
    </location>
</feature>
<evidence type="ECO:0000256" key="1">
    <source>
        <dbReference type="SAM" id="MobiDB-lite"/>
    </source>
</evidence>
<keyword evidence="4" id="KW-1185">Reference proteome</keyword>
<dbReference type="Pfam" id="PF13456">
    <property type="entry name" value="RVT_3"/>
    <property type="match status" value="1"/>
</dbReference>